<feature type="compositionally biased region" description="Polar residues" evidence="1">
    <location>
        <begin position="341"/>
        <end position="350"/>
    </location>
</feature>
<comment type="caution">
    <text evidence="2">The sequence shown here is derived from an EMBL/GenBank/DDBJ whole genome shotgun (WGS) entry which is preliminary data.</text>
</comment>
<feature type="compositionally biased region" description="Basic and acidic residues" evidence="1">
    <location>
        <begin position="186"/>
        <end position="197"/>
    </location>
</feature>
<accession>A0A9Q0J2P9</accession>
<dbReference type="PANTHER" id="PTHR36723">
    <property type="entry name" value="F22C12.19"/>
    <property type="match status" value="1"/>
</dbReference>
<reference evidence="2" key="1">
    <citation type="submission" date="2022-02" db="EMBL/GenBank/DDBJ databases">
        <authorList>
            <person name="Henning P.M."/>
            <person name="McCubbin A.G."/>
            <person name="Shore J.S."/>
        </authorList>
    </citation>
    <scope>NUCLEOTIDE SEQUENCE</scope>
    <source>
        <strain evidence="2">F60SS</strain>
        <tissue evidence="2">Leaves</tissue>
    </source>
</reference>
<dbReference type="AlphaFoldDB" id="A0A9Q0J2P9"/>
<dbReference type="EMBL" id="JAKUCV010006730">
    <property type="protein sequence ID" value="KAJ4826154.1"/>
    <property type="molecule type" value="Genomic_DNA"/>
</dbReference>
<feature type="region of interest" description="Disordered" evidence="1">
    <location>
        <begin position="632"/>
        <end position="656"/>
    </location>
</feature>
<feature type="compositionally biased region" description="Polar residues" evidence="1">
    <location>
        <begin position="637"/>
        <end position="651"/>
    </location>
</feature>
<organism evidence="2 3">
    <name type="scientific">Turnera subulata</name>
    <dbReference type="NCBI Taxonomy" id="218843"/>
    <lineage>
        <taxon>Eukaryota</taxon>
        <taxon>Viridiplantae</taxon>
        <taxon>Streptophyta</taxon>
        <taxon>Embryophyta</taxon>
        <taxon>Tracheophyta</taxon>
        <taxon>Spermatophyta</taxon>
        <taxon>Magnoliopsida</taxon>
        <taxon>eudicotyledons</taxon>
        <taxon>Gunneridae</taxon>
        <taxon>Pentapetalae</taxon>
        <taxon>rosids</taxon>
        <taxon>fabids</taxon>
        <taxon>Malpighiales</taxon>
        <taxon>Passifloraceae</taxon>
        <taxon>Turnera</taxon>
    </lineage>
</organism>
<evidence type="ECO:0000313" key="3">
    <source>
        <dbReference type="Proteomes" id="UP001141552"/>
    </source>
</evidence>
<evidence type="ECO:0000256" key="1">
    <source>
        <dbReference type="SAM" id="MobiDB-lite"/>
    </source>
</evidence>
<dbReference type="OrthoDB" id="755659at2759"/>
<feature type="region of interest" description="Disordered" evidence="1">
    <location>
        <begin position="1"/>
        <end position="31"/>
    </location>
</feature>
<gene>
    <name evidence="2" type="ORF">Tsubulata_037355</name>
</gene>
<proteinExistence type="predicted"/>
<keyword evidence="3" id="KW-1185">Reference proteome</keyword>
<sequence length="701" mass="75663">MLHPPKRTVSPHSLSFPRRRRSSSSLASTSRNGAVSIDRVVAIMDAVEVSYPLDVSGPGFAGSEGFGGRDRDTAAACDSSIKRCSSLATENGGTSGLESASWDKVSRIEHCRHSREQSNFSGGDAPKQLLPYRNGSNVPLWIPKVEEVQVQRRAGKVSRNSSGGCSKRPRISHLEDSAGPAGAQESSDKLGSHDKTQLGKPRNSVGSKRGDRRNGKVSMKAKYDSFSVKAGLATFNSVAGGSSFLGLYGLKTDVRDITNLVDDLSLNELLDGTYKCPSLGKEKGKTAANTSENVLHSVRKACSILQPCRPAQLQSSAELDSCSNEKPPGCPSNPVSIVANADSSPVNLSSSDKDSCSKPESPTDPLDFSIEHPKETLERLALPPPKDLETLLLDAAKPAVSSKHAPDPRPSKQTARRTVLQPFPWSHAFGGHCRANSDASKLLNRTTCQGRWARISYAASSLGTMTDSFTDLESLVYDENLVPSFAQKLDILENDGASSTSRPCFEQSFPQAAGSTTSHIPLESGGELKCQVKVEHCPMLLAAAQTLCDMATHLSRPNQDGMMRWPKKLSQKAMKARKAKSDEKPFEEIFAESSLLLGSNSVLRSGIDQLLPSKRPKVSTIETKRDIGLNGVRKGSLNWSTPKSSRSSPNKSVGDAMTETTHAASYMVKQSCMMPPPAKVLNRTCNGQPKGRRLMRMDWNR</sequence>
<dbReference type="PANTHER" id="PTHR36723:SF1">
    <property type="entry name" value="F22C12.19"/>
    <property type="match status" value="1"/>
</dbReference>
<reference evidence="2" key="2">
    <citation type="journal article" date="2023" name="Plants (Basel)">
        <title>Annotation of the Turnera subulata (Passifloraceae) Draft Genome Reveals the S-Locus Evolved after the Divergence of Turneroideae from Passifloroideae in a Stepwise Manner.</title>
        <authorList>
            <person name="Henning P.M."/>
            <person name="Roalson E.H."/>
            <person name="Mir W."/>
            <person name="McCubbin A.G."/>
            <person name="Shore J.S."/>
        </authorList>
    </citation>
    <scope>NUCLEOTIDE SEQUENCE</scope>
    <source>
        <strain evidence="2">F60SS</strain>
    </source>
</reference>
<evidence type="ECO:0000313" key="2">
    <source>
        <dbReference type="EMBL" id="KAJ4826154.1"/>
    </source>
</evidence>
<name>A0A9Q0J2P9_9ROSI</name>
<dbReference type="Proteomes" id="UP001141552">
    <property type="component" value="Unassembled WGS sequence"/>
</dbReference>
<feature type="region of interest" description="Disordered" evidence="1">
    <location>
        <begin position="152"/>
        <end position="218"/>
    </location>
</feature>
<feature type="region of interest" description="Disordered" evidence="1">
    <location>
        <begin position="319"/>
        <end position="369"/>
    </location>
</feature>
<protein>
    <submittedName>
        <fullName evidence="2">Uncharacterized protein</fullName>
    </submittedName>
</protein>